<dbReference type="RefSeq" id="WP_344988982.1">
    <property type="nucleotide sequence ID" value="NZ_BAABCD010000007.1"/>
</dbReference>
<protein>
    <submittedName>
        <fullName evidence="1">Uncharacterized protein</fullName>
    </submittedName>
</protein>
<evidence type="ECO:0000313" key="1">
    <source>
        <dbReference type="EMBL" id="MFC4753508.1"/>
    </source>
</evidence>
<sequence>MPHNPSATHRRRTPAEVETLLDALDAQGNPITTSRSERPAHALRDARGREILRAFFAGEITRDEVHERIDVQPDIENASPIRWFAWSYRDSQWVAE</sequence>
<proteinExistence type="predicted"/>
<dbReference type="EMBL" id="JBHSHP010000007">
    <property type="protein sequence ID" value="MFC4753508.1"/>
    <property type="molecule type" value="Genomic_DNA"/>
</dbReference>
<gene>
    <name evidence="1" type="ORF">ACFO7U_01775</name>
</gene>
<accession>A0ABV9PPU3</accession>
<keyword evidence="2" id="KW-1185">Reference proteome</keyword>
<reference evidence="2" key="1">
    <citation type="journal article" date="2019" name="Int. J. Syst. Evol. Microbiol.">
        <title>The Global Catalogue of Microorganisms (GCM) 10K type strain sequencing project: providing services to taxonomists for standard genome sequencing and annotation.</title>
        <authorList>
            <consortium name="The Broad Institute Genomics Platform"/>
            <consortium name="The Broad Institute Genome Sequencing Center for Infectious Disease"/>
            <person name="Wu L."/>
            <person name="Ma J."/>
        </authorList>
    </citation>
    <scope>NUCLEOTIDE SEQUENCE [LARGE SCALE GENOMIC DNA]</scope>
    <source>
        <strain evidence="2">JCM 11882</strain>
    </source>
</reference>
<name>A0ABV9PPU3_9ACTN</name>
<comment type="caution">
    <text evidence="1">The sequence shown here is derived from an EMBL/GenBank/DDBJ whole genome shotgun (WGS) entry which is preliminary data.</text>
</comment>
<organism evidence="1 2">
    <name type="scientific">Dietzia aurantiaca</name>
    <dbReference type="NCBI Taxonomy" id="983873"/>
    <lineage>
        <taxon>Bacteria</taxon>
        <taxon>Bacillati</taxon>
        <taxon>Actinomycetota</taxon>
        <taxon>Actinomycetes</taxon>
        <taxon>Mycobacteriales</taxon>
        <taxon>Dietziaceae</taxon>
        <taxon>Dietzia</taxon>
    </lineage>
</organism>
<evidence type="ECO:0000313" key="2">
    <source>
        <dbReference type="Proteomes" id="UP001595836"/>
    </source>
</evidence>
<dbReference type="Proteomes" id="UP001595836">
    <property type="component" value="Unassembled WGS sequence"/>
</dbReference>